<keyword evidence="4" id="KW-0808">Transferase</keyword>
<keyword evidence="5" id="KW-0479">Metal-binding</keyword>
<evidence type="ECO:0000256" key="9">
    <source>
        <dbReference type="ARBA" id="ARBA00022833"/>
    </source>
</evidence>
<dbReference type="EMBL" id="CP051139">
    <property type="protein sequence ID" value="QIW94743.1"/>
    <property type="molecule type" value="Genomic_DNA"/>
</dbReference>
<sequence>MAPAKKRKLAEETYTCGICGVDRIASRFPDVNPTESCTHLINTCTGCLRDYIDARLDDVRLLGGIGCPECPAIMKQSDLEQVARKKAVLRFIELDQRRIADATPGWQWCLNPSCKSGQVHGELAKSDAVPSRQTRKSKKDEPAVQPFICKACKMQYCVPCTAVWHKGQTCEQYQDKVDRRHAQDIAASSELVDRIAKDCPNPTCKVKTEKDGGCPHIWCTRCMRDWCWNCNTLFTQGACECQRQAIRDHAAANRPAPGLVPANQQFGLAATAMNLDIINDIQRRVTAARGL</sequence>
<dbReference type="Proteomes" id="UP000503462">
    <property type="component" value="Chromosome 1"/>
</dbReference>
<evidence type="ECO:0000256" key="3">
    <source>
        <dbReference type="ARBA" id="ARBA00012251"/>
    </source>
</evidence>
<organism evidence="11 12">
    <name type="scientific">Peltaster fructicola</name>
    <dbReference type="NCBI Taxonomy" id="286661"/>
    <lineage>
        <taxon>Eukaryota</taxon>
        <taxon>Fungi</taxon>
        <taxon>Dikarya</taxon>
        <taxon>Ascomycota</taxon>
        <taxon>Pezizomycotina</taxon>
        <taxon>Dothideomycetes</taxon>
        <taxon>Dothideomycetes incertae sedis</taxon>
        <taxon>Peltaster</taxon>
    </lineage>
</organism>
<evidence type="ECO:0000256" key="5">
    <source>
        <dbReference type="ARBA" id="ARBA00022723"/>
    </source>
</evidence>
<dbReference type="EC" id="2.3.2.31" evidence="3"/>
<keyword evidence="7" id="KW-0863">Zinc-finger</keyword>
<dbReference type="GO" id="GO:0016567">
    <property type="term" value="P:protein ubiquitination"/>
    <property type="evidence" value="ECO:0007669"/>
    <property type="project" value="InterPro"/>
</dbReference>
<dbReference type="SMART" id="SM00647">
    <property type="entry name" value="IBR"/>
    <property type="match status" value="2"/>
</dbReference>
<dbReference type="Pfam" id="PF22605">
    <property type="entry name" value="IBR_2"/>
    <property type="match status" value="1"/>
</dbReference>
<name>A0A6H0XJ50_9PEZI</name>
<evidence type="ECO:0000256" key="7">
    <source>
        <dbReference type="ARBA" id="ARBA00022771"/>
    </source>
</evidence>
<protein>
    <recommendedName>
        <fullName evidence="3">RBR-type E3 ubiquitin transferase</fullName>
        <ecNumber evidence="3">2.3.2.31</ecNumber>
    </recommendedName>
</protein>
<evidence type="ECO:0000313" key="11">
    <source>
        <dbReference type="EMBL" id="QIW94743.1"/>
    </source>
</evidence>
<evidence type="ECO:0000256" key="2">
    <source>
        <dbReference type="ARBA" id="ARBA00004906"/>
    </source>
</evidence>
<evidence type="ECO:0000313" key="12">
    <source>
        <dbReference type="Proteomes" id="UP000503462"/>
    </source>
</evidence>
<dbReference type="Gene3D" id="3.30.40.10">
    <property type="entry name" value="Zinc/RING finger domain, C3HC4 (zinc finger)"/>
    <property type="match status" value="1"/>
</dbReference>
<dbReference type="PROSITE" id="PS51873">
    <property type="entry name" value="TRIAD"/>
    <property type="match status" value="1"/>
</dbReference>
<keyword evidence="9" id="KW-0862">Zinc</keyword>
<dbReference type="PANTHER" id="PTHR11685">
    <property type="entry name" value="RBR FAMILY RING FINGER AND IBR DOMAIN-CONTAINING"/>
    <property type="match status" value="1"/>
</dbReference>
<dbReference type="InterPro" id="IPR013083">
    <property type="entry name" value="Znf_RING/FYVE/PHD"/>
</dbReference>
<dbReference type="OrthoDB" id="1431934at2759"/>
<dbReference type="InterPro" id="IPR031127">
    <property type="entry name" value="E3_UB_ligase_RBR"/>
</dbReference>
<dbReference type="GO" id="GO:0061630">
    <property type="term" value="F:ubiquitin protein ligase activity"/>
    <property type="evidence" value="ECO:0007669"/>
    <property type="project" value="UniProtKB-EC"/>
</dbReference>
<dbReference type="Gene3D" id="1.20.120.1750">
    <property type="match status" value="1"/>
</dbReference>
<evidence type="ECO:0000259" key="10">
    <source>
        <dbReference type="PROSITE" id="PS51873"/>
    </source>
</evidence>
<dbReference type="AlphaFoldDB" id="A0A6H0XJ50"/>
<evidence type="ECO:0000256" key="4">
    <source>
        <dbReference type="ARBA" id="ARBA00022679"/>
    </source>
</evidence>
<proteinExistence type="predicted"/>
<accession>A0A6H0XJ50</accession>
<comment type="catalytic activity">
    <reaction evidence="1">
        <text>[E2 ubiquitin-conjugating enzyme]-S-ubiquitinyl-L-cysteine + [acceptor protein]-L-lysine = [E2 ubiquitin-conjugating enzyme]-L-cysteine + [acceptor protein]-N(6)-ubiquitinyl-L-lysine.</text>
        <dbReference type="EC" id="2.3.2.31"/>
    </reaction>
</comment>
<feature type="domain" description="RING-type" evidence="10">
    <location>
        <begin position="12"/>
        <end position="245"/>
    </location>
</feature>
<keyword evidence="8" id="KW-0833">Ubl conjugation pathway</keyword>
<dbReference type="Pfam" id="PF01485">
    <property type="entry name" value="IBR"/>
    <property type="match status" value="1"/>
</dbReference>
<evidence type="ECO:0000256" key="1">
    <source>
        <dbReference type="ARBA" id="ARBA00001798"/>
    </source>
</evidence>
<reference evidence="11 12" key="1">
    <citation type="journal article" date="2016" name="Sci. Rep.">
        <title>Peltaster fructicola genome reveals evolution from an invasive phytopathogen to an ectophytic parasite.</title>
        <authorList>
            <person name="Xu C."/>
            <person name="Chen H."/>
            <person name="Gleason M.L."/>
            <person name="Xu J.R."/>
            <person name="Liu H."/>
            <person name="Zhang R."/>
            <person name="Sun G."/>
        </authorList>
    </citation>
    <scope>NUCLEOTIDE SEQUENCE [LARGE SCALE GENOMIC DNA]</scope>
    <source>
        <strain evidence="11 12">LNHT1506</strain>
    </source>
</reference>
<evidence type="ECO:0000256" key="6">
    <source>
        <dbReference type="ARBA" id="ARBA00022737"/>
    </source>
</evidence>
<gene>
    <name evidence="11" type="ORF">AMS68_000261</name>
</gene>
<dbReference type="GO" id="GO:0008270">
    <property type="term" value="F:zinc ion binding"/>
    <property type="evidence" value="ECO:0007669"/>
    <property type="project" value="UniProtKB-KW"/>
</dbReference>
<keyword evidence="12" id="KW-1185">Reference proteome</keyword>
<comment type="pathway">
    <text evidence="2">Protein modification; protein ubiquitination.</text>
</comment>
<dbReference type="InterPro" id="IPR054694">
    <property type="entry name" value="Parkin-like_IBR"/>
</dbReference>
<dbReference type="InterPro" id="IPR002867">
    <property type="entry name" value="IBR_dom"/>
</dbReference>
<evidence type="ECO:0000256" key="8">
    <source>
        <dbReference type="ARBA" id="ARBA00022786"/>
    </source>
</evidence>
<dbReference type="CDD" id="cd20335">
    <property type="entry name" value="BRcat_RBR"/>
    <property type="match status" value="1"/>
</dbReference>
<dbReference type="InterPro" id="IPR044066">
    <property type="entry name" value="TRIAD_supradom"/>
</dbReference>
<dbReference type="SUPFAM" id="SSF57850">
    <property type="entry name" value="RING/U-box"/>
    <property type="match status" value="3"/>
</dbReference>
<keyword evidence="6" id="KW-0677">Repeat</keyword>